<sequence length="847" mass="95756">MASTKKSSARLLRTRRPTMTERTLSQSTTSLVRSKSLRLPSKNKDMIQENIRNVSMLSRSGSLRDHKKNKDLVAAGRDDHSLFAESGRTEKDGIRALSKSCHGSLGSNNSEGTRRSSTSGTSLSFRRSFVSRGDQSKLSARASPASPTRNTPPPRERCELREPREARNSSNSGISNGQDYAADLKLLVAEHLKLQQEYAKVRQQLVDRNAVTAIERLEKAERSNGLRSPSTGQRSSNTPNCPSELSSIPELEPQLPPQSDGDANNNNNSSCNNSGGSKNRDVVLSSVRCSSKRSREELAVEAYRREVLRLQEELHRMQKLYWNQVIFQQENTRHHHDGDESGRIVVDLLNQLEENRGELRENRSKVRRLEEQLSTSVRETATCHDALRDYQLRLDERANAERVIKRQLAEAIEELRETKEALQFAEDELRSMATTESVSSSGMDPQPPQQQKQLSSREKSPEQNSERTPPDGKSHQFASVNGKLEELFYDHSRKENYNGLSRQYACDDCCANQRRLLQAHHVILELGRQLESVLREDGHFAEEYLDLSDLELKQIIGPENVLHYSMLAVNGEASATPTEEVQEIAENTALTWARHTVAVRHVLRARLQDKIKTAQDQIVELKNSLDLMCRRHSDCEELVRSLELKLEHSRTEMGAIRERMSRKQDEHRHDIQSLNQQIDELNSRSRSCRCRLDGVADDSRQNVPVERVQDDISPLPSCKTNMSLSPDMICTPYVNPAALQHENVLLKQEINKLRESAQGQEELVRAMAAKFHCSQQLWEDNYRRTRAELRARDQQVDSVVEVLRGLPDLVGQCAALHLLFRNLTDPGARPPANKLGVKASGVVASAV</sequence>
<dbReference type="RefSeq" id="XP_022646297.1">
    <property type="nucleotide sequence ID" value="XM_022790562.1"/>
</dbReference>
<evidence type="ECO:0000313" key="4">
    <source>
        <dbReference type="Proteomes" id="UP000594260"/>
    </source>
</evidence>
<feature type="compositionally biased region" description="Low complexity" evidence="2">
    <location>
        <begin position="106"/>
        <end position="128"/>
    </location>
</feature>
<feature type="compositionally biased region" description="Basic and acidic residues" evidence="2">
    <location>
        <begin position="154"/>
        <end position="167"/>
    </location>
</feature>
<feature type="compositionally biased region" description="Polar residues" evidence="2">
    <location>
        <begin position="168"/>
        <end position="177"/>
    </location>
</feature>
<dbReference type="Proteomes" id="UP000594260">
    <property type="component" value="Unplaced"/>
</dbReference>
<organism evidence="3 4">
    <name type="scientific">Varroa destructor</name>
    <name type="common">Honeybee mite</name>
    <dbReference type="NCBI Taxonomy" id="109461"/>
    <lineage>
        <taxon>Eukaryota</taxon>
        <taxon>Metazoa</taxon>
        <taxon>Ecdysozoa</taxon>
        <taxon>Arthropoda</taxon>
        <taxon>Chelicerata</taxon>
        <taxon>Arachnida</taxon>
        <taxon>Acari</taxon>
        <taxon>Parasitiformes</taxon>
        <taxon>Mesostigmata</taxon>
        <taxon>Gamasina</taxon>
        <taxon>Dermanyssoidea</taxon>
        <taxon>Varroidae</taxon>
        <taxon>Varroa</taxon>
    </lineage>
</organism>
<dbReference type="EnsemblMetazoa" id="XM_022790562">
    <property type="protein sequence ID" value="XP_022646297"/>
    <property type="gene ID" value="LOC111244030"/>
</dbReference>
<protein>
    <submittedName>
        <fullName evidence="3">Uncharacterized protein</fullName>
    </submittedName>
</protein>
<dbReference type="RefSeq" id="XP_022646296.1">
    <property type="nucleotide sequence ID" value="XM_022790561.1"/>
</dbReference>
<feature type="region of interest" description="Disordered" evidence="2">
    <location>
        <begin position="1"/>
        <end position="51"/>
    </location>
</feature>
<dbReference type="RefSeq" id="XP_022646298.1">
    <property type="nucleotide sequence ID" value="XM_022790563.1"/>
</dbReference>
<feature type="region of interest" description="Disordered" evidence="2">
    <location>
        <begin position="100"/>
        <end position="177"/>
    </location>
</feature>
<feature type="region of interest" description="Disordered" evidence="2">
    <location>
        <begin position="431"/>
        <end position="477"/>
    </location>
</feature>
<feature type="region of interest" description="Disordered" evidence="2">
    <location>
        <begin position="220"/>
        <end position="286"/>
    </location>
</feature>
<feature type="coiled-coil region" evidence="1">
    <location>
        <begin position="657"/>
        <end position="691"/>
    </location>
</feature>
<dbReference type="KEGG" id="vde:111244030"/>
<dbReference type="RefSeq" id="XP_022646300.1">
    <property type="nucleotide sequence ID" value="XM_022790565.1"/>
</dbReference>
<feature type="compositionally biased region" description="Polar residues" evidence="2">
    <location>
        <begin position="225"/>
        <end position="246"/>
    </location>
</feature>
<keyword evidence="4" id="KW-1185">Reference proteome</keyword>
<dbReference type="OrthoDB" id="6503689at2759"/>
<feature type="compositionally biased region" description="Basic and acidic residues" evidence="2">
    <location>
        <begin position="455"/>
        <end position="474"/>
    </location>
</feature>
<evidence type="ECO:0000256" key="1">
    <source>
        <dbReference type="SAM" id="Coils"/>
    </source>
</evidence>
<dbReference type="InParanoid" id="A0A7M7J3I7"/>
<dbReference type="AlphaFoldDB" id="A0A7M7J3I7"/>
<feature type="compositionally biased region" description="Polar residues" evidence="2">
    <location>
        <begin position="432"/>
        <end position="443"/>
    </location>
</feature>
<feature type="compositionally biased region" description="Low complexity" evidence="2">
    <location>
        <begin position="264"/>
        <end position="277"/>
    </location>
</feature>
<name>A0A7M7J3I7_VARDE</name>
<proteinExistence type="predicted"/>
<feature type="coiled-coil region" evidence="1">
    <location>
        <begin position="604"/>
        <end position="631"/>
    </location>
</feature>
<accession>A0A7M7J3I7</accession>
<dbReference type="EnsemblMetazoa" id="XM_022790565">
    <property type="protein sequence ID" value="XP_022646300"/>
    <property type="gene ID" value="LOC111244030"/>
</dbReference>
<feature type="compositionally biased region" description="Polar residues" evidence="2">
    <location>
        <begin position="20"/>
        <end position="33"/>
    </location>
</feature>
<dbReference type="Gene3D" id="1.10.287.1490">
    <property type="match status" value="1"/>
</dbReference>
<evidence type="ECO:0000256" key="2">
    <source>
        <dbReference type="SAM" id="MobiDB-lite"/>
    </source>
</evidence>
<dbReference type="GeneID" id="111244030"/>
<evidence type="ECO:0000313" key="3">
    <source>
        <dbReference type="EnsemblMetazoa" id="XP_022646296"/>
    </source>
</evidence>
<feature type="coiled-coil region" evidence="1">
    <location>
        <begin position="293"/>
        <end position="320"/>
    </location>
</feature>
<keyword evidence="1" id="KW-0175">Coiled coil</keyword>
<dbReference type="EnsemblMetazoa" id="XM_022790561">
    <property type="protein sequence ID" value="XP_022646296"/>
    <property type="gene ID" value="LOC111244030"/>
</dbReference>
<dbReference type="EnsemblMetazoa" id="XM_022790563">
    <property type="protein sequence ID" value="XP_022646298"/>
    <property type="gene ID" value="LOC111244030"/>
</dbReference>
<reference evidence="3" key="1">
    <citation type="submission" date="2021-01" db="UniProtKB">
        <authorList>
            <consortium name="EnsemblMetazoa"/>
        </authorList>
    </citation>
    <scope>IDENTIFICATION</scope>
</reference>